<evidence type="ECO:0000259" key="3">
    <source>
        <dbReference type="PROSITE" id="PS51762"/>
    </source>
</evidence>
<dbReference type="PANTHER" id="PTHR10963:SF60">
    <property type="entry name" value="GRAM-NEGATIVE BACTERIA-BINDING PROTEIN 1-RELATED"/>
    <property type="match status" value="1"/>
</dbReference>
<dbReference type="GO" id="GO:0004553">
    <property type="term" value="F:hydrolase activity, hydrolyzing O-glycosyl compounds"/>
    <property type="evidence" value="ECO:0007669"/>
    <property type="project" value="InterPro"/>
</dbReference>
<dbReference type="SUPFAM" id="SSF49899">
    <property type="entry name" value="Concanavalin A-like lectins/glucanases"/>
    <property type="match status" value="1"/>
</dbReference>
<proteinExistence type="predicted"/>
<dbReference type="InterPro" id="IPR013320">
    <property type="entry name" value="ConA-like_dom_sf"/>
</dbReference>
<sequence>MRGTKWSVAPMVASLVAMLVVVASLAATPAGAEPTARRAASPVLDRPAPRSTGVVFSGRARPRAVVRLQVRGNRWITLRSTRAARNGAYRLVTTYPKAVRAYRVVSGGRSSAIRRVGPKAQPAPAPSDACGVRPKRADGSHYSCTMVEEFDGTELDPTRWVANNVLEYGDICFRNDAPSVEVSGGTLQLRVAPATEERNCPLRPDGTRGKYVSGWISTFQRWSQQYGRIESRMKVQDTDFPGLHEGFWMWPDIRYGSASDWPNTGEIDIAETYSSHPDLMIPFLHYSADSGGAVNGLNTAWNCTARRGQWHRYALEWTADRLEFQVDGKTCLVNTDGAETFRKRFTVAFTQLLGNGVNAYDGRVPLPATMEVDWVKAWQ</sequence>
<dbReference type="GO" id="GO:0005975">
    <property type="term" value="P:carbohydrate metabolic process"/>
    <property type="evidence" value="ECO:0007669"/>
    <property type="project" value="InterPro"/>
</dbReference>
<dbReference type="Pfam" id="PF00722">
    <property type="entry name" value="Glyco_hydro_16"/>
    <property type="match status" value="1"/>
</dbReference>
<evidence type="ECO:0000256" key="1">
    <source>
        <dbReference type="SAM" id="MobiDB-lite"/>
    </source>
</evidence>
<keyword evidence="4" id="KW-0378">Hydrolase</keyword>
<feature type="chain" id="PRO_5020984962" evidence="2">
    <location>
        <begin position="33"/>
        <end position="379"/>
    </location>
</feature>
<organism evidence="4 5">
    <name type="scientific">Nocardioides caeni</name>
    <dbReference type="NCBI Taxonomy" id="574700"/>
    <lineage>
        <taxon>Bacteria</taxon>
        <taxon>Bacillati</taxon>
        <taxon>Actinomycetota</taxon>
        <taxon>Actinomycetes</taxon>
        <taxon>Propionibacteriales</taxon>
        <taxon>Nocardioidaceae</taxon>
        <taxon>Nocardioides</taxon>
    </lineage>
</organism>
<dbReference type="EMBL" id="STGW01000009">
    <property type="protein sequence ID" value="THV10790.1"/>
    <property type="molecule type" value="Genomic_DNA"/>
</dbReference>
<feature type="region of interest" description="Disordered" evidence="1">
    <location>
        <begin position="113"/>
        <end position="134"/>
    </location>
</feature>
<protein>
    <submittedName>
        <fullName evidence="4">Glycoside hydrolase family 16 protein</fullName>
    </submittedName>
</protein>
<dbReference type="PANTHER" id="PTHR10963">
    <property type="entry name" value="GLYCOSYL HYDROLASE-RELATED"/>
    <property type="match status" value="1"/>
</dbReference>
<dbReference type="InterPro" id="IPR050546">
    <property type="entry name" value="Glycosyl_Hydrlase_16"/>
</dbReference>
<dbReference type="RefSeq" id="WP_136563466.1">
    <property type="nucleotide sequence ID" value="NZ_BAABLS010000004.1"/>
</dbReference>
<comment type="caution">
    <text evidence="4">The sequence shown here is derived from an EMBL/GenBank/DDBJ whole genome shotgun (WGS) entry which is preliminary data.</text>
</comment>
<name>A0A4S8N418_9ACTN</name>
<dbReference type="InterPro" id="IPR000757">
    <property type="entry name" value="Beta-glucanase-like"/>
</dbReference>
<keyword evidence="5" id="KW-1185">Reference proteome</keyword>
<reference evidence="4 5" key="1">
    <citation type="journal article" date="2009" name="Int. J. Syst. Evol. Microbiol.">
        <title>Nocardioides caeni sp. nov., isolated from wastewater.</title>
        <authorList>
            <person name="Yoon J.H."/>
            <person name="Kang S.J."/>
            <person name="Park S."/>
            <person name="Kim W."/>
            <person name="Oh T.K."/>
        </authorList>
    </citation>
    <scope>NUCLEOTIDE SEQUENCE [LARGE SCALE GENOMIC DNA]</scope>
    <source>
        <strain evidence="4 5">DSM 23134</strain>
    </source>
</reference>
<dbReference type="Proteomes" id="UP000307087">
    <property type="component" value="Unassembled WGS sequence"/>
</dbReference>
<feature type="signal peptide" evidence="2">
    <location>
        <begin position="1"/>
        <end position="32"/>
    </location>
</feature>
<feature type="domain" description="GH16" evidence="3">
    <location>
        <begin position="140"/>
        <end position="379"/>
    </location>
</feature>
<dbReference type="AlphaFoldDB" id="A0A4S8N418"/>
<keyword evidence="2" id="KW-0732">Signal</keyword>
<evidence type="ECO:0000313" key="4">
    <source>
        <dbReference type="EMBL" id="THV10790.1"/>
    </source>
</evidence>
<gene>
    <name evidence="4" type="ORF">E9934_13745</name>
</gene>
<dbReference type="CDD" id="cd08023">
    <property type="entry name" value="GH16_laminarinase_like"/>
    <property type="match status" value="1"/>
</dbReference>
<dbReference type="Gene3D" id="2.60.120.200">
    <property type="match status" value="1"/>
</dbReference>
<evidence type="ECO:0000256" key="2">
    <source>
        <dbReference type="SAM" id="SignalP"/>
    </source>
</evidence>
<dbReference type="OrthoDB" id="3250776at2"/>
<dbReference type="PROSITE" id="PS51762">
    <property type="entry name" value="GH16_2"/>
    <property type="match status" value="1"/>
</dbReference>
<accession>A0A4S8N418</accession>
<evidence type="ECO:0000313" key="5">
    <source>
        <dbReference type="Proteomes" id="UP000307087"/>
    </source>
</evidence>